<comment type="similarity">
    <text evidence="2 9">Belongs to the CN hydrolase family. Apolipoprotein N-acyltransferase subfamily.</text>
</comment>
<dbReference type="RefSeq" id="WP_121876701.1">
    <property type="nucleotide sequence ID" value="NZ_REFJ01000003.1"/>
</dbReference>
<dbReference type="GO" id="GO:0042158">
    <property type="term" value="P:lipoprotein biosynthetic process"/>
    <property type="evidence" value="ECO:0007669"/>
    <property type="project" value="UniProtKB-UniRule"/>
</dbReference>
<dbReference type="InterPro" id="IPR036526">
    <property type="entry name" value="C-N_Hydrolase_sf"/>
</dbReference>
<gene>
    <name evidence="9" type="primary">lnt</name>
    <name evidence="11" type="ORF">DFR27_1367</name>
</gene>
<feature type="transmembrane region" description="Helical" evidence="9">
    <location>
        <begin position="7"/>
        <end position="24"/>
    </location>
</feature>
<evidence type="ECO:0000256" key="2">
    <source>
        <dbReference type="ARBA" id="ARBA00010065"/>
    </source>
</evidence>
<proteinExistence type="inferred from homology"/>
<dbReference type="UniPathway" id="UPA00666"/>
<dbReference type="InterPro" id="IPR003010">
    <property type="entry name" value="C-N_Hydrolase"/>
</dbReference>
<keyword evidence="8 9" id="KW-0012">Acyltransferase</keyword>
<feature type="transmembrane region" description="Helical" evidence="9">
    <location>
        <begin position="56"/>
        <end position="75"/>
    </location>
</feature>
<evidence type="ECO:0000256" key="1">
    <source>
        <dbReference type="ARBA" id="ARBA00004651"/>
    </source>
</evidence>
<evidence type="ECO:0000256" key="9">
    <source>
        <dbReference type="HAMAP-Rule" id="MF_01148"/>
    </source>
</evidence>
<dbReference type="Pfam" id="PF20154">
    <property type="entry name" value="LNT_N"/>
    <property type="match status" value="1"/>
</dbReference>
<feature type="transmembrane region" description="Helical" evidence="9">
    <location>
        <begin position="116"/>
        <end position="137"/>
    </location>
</feature>
<keyword evidence="4 9" id="KW-0808">Transferase</keyword>
<keyword evidence="7 9" id="KW-0472">Membrane</keyword>
<dbReference type="HAMAP" id="MF_01148">
    <property type="entry name" value="Lnt"/>
    <property type="match status" value="1"/>
</dbReference>
<dbReference type="GO" id="GO:0005886">
    <property type="term" value="C:plasma membrane"/>
    <property type="evidence" value="ECO:0007669"/>
    <property type="project" value="UniProtKB-SubCell"/>
</dbReference>
<dbReference type="PROSITE" id="PS50263">
    <property type="entry name" value="CN_HYDROLASE"/>
    <property type="match status" value="1"/>
</dbReference>
<dbReference type="Gene3D" id="3.60.110.10">
    <property type="entry name" value="Carbon-nitrogen hydrolase"/>
    <property type="match status" value="1"/>
</dbReference>
<reference evidence="11 12" key="1">
    <citation type="submission" date="2018-10" db="EMBL/GenBank/DDBJ databases">
        <title>Genomic Encyclopedia of Type Strains, Phase IV (KMG-IV): sequencing the most valuable type-strain genomes for metagenomic binning, comparative biology and taxonomic classification.</title>
        <authorList>
            <person name="Goeker M."/>
        </authorList>
    </citation>
    <scope>NUCLEOTIDE SEQUENCE [LARGE SCALE GENOMIC DNA]</scope>
    <source>
        <strain evidence="11 12">DSM 25080</strain>
    </source>
</reference>
<dbReference type="PANTHER" id="PTHR38686:SF1">
    <property type="entry name" value="APOLIPOPROTEIN N-ACYLTRANSFERASE"/>
    <property type="match status" value="1"/>
</dbReference>
<comment type="subcellular location">
    <subcellularLocation>
        <location evidence="1 9">Cell membrane</location>
        <topology evidence="1 9">Multi-pass membrane protein</topology>
    </subcellularLocation>
</comment>
<evidence type="ECO:0000313" key="11">
    <source>
        <dbReference type="EMBL" id="RMA80011.1"/>
    </source>
</evidence>
<feature type="transmembrane region" description="Helical" evidence="9">
    <location>
        <begin position="30"/>
        <end position="47"/>
    </location>
</feature>
<dbReference type="InterPro" id="IPR004563">
    <property type="entry name" value="Apolipo_AcylTrfase"/>
</dbReference>
<dbReference type="PANTHER" id="PTHR38686">
    <property type="entry name" value="APOLIPOPROTEIN N-ACYLTRANSFERASE"/>
    <property type="match status" value="1"/>
</dbReference>
<dbReference type="Proteomes" id="UP000267187">
    <property type="component" value="Unassembled WGS sequence"/>
</dbReference>
<name>A0A3M0A4C2_9GAMM</name>
<feature type="domain" description="CN hydrolase" evidence="10">
    <location>
        <begin position="225"/>
        <end position="464"/>
    </location>
</feature>
<dbReference type="AlphaFoldDB" id="A0A3M0A4C2"/>
<dbReference type="OrthoDB" id="9804277at2"/>
<keyword evidence="11" id="KW-0449">Lipoprotein</keyword>
<organism evidence="11 12">
    <name type="scientific">Umboniibacter marinipuniceus</name>
    <dbReference type="NCBI Taxonomy" id="569599"/>
    <lineage>
        <taxon>Bacteria</taxon>
        <taxon>Pseudomonadati</taxon>
        <taxon>Pseudomonadota</taxon>
        <taxon>Gammaproteobacteria</taxon>
        <taxon>Cellvibrionales</taxon>
        <taxon>Cellvibrionaceae</taxon>
        <taxon>Umboniibacter</taxon>
    </lineage>
</organism>
<feature type="transmembrane region" description="Helical" evidence="9">
    <location>
        <begin position="81"/>
        <end position="104"/>
    </location>
</feature>
<evidence type="ECO:0000256" key="6">
    <source>
        <dbReference type="ARBA" id="ARBA00022989"/>
    </source>
</evidence>
<evidence type="ECO:0000256" key="7">
    <source>
        <dbReference type="ARBA" id="ARBA00023136"/>
    </source>
</evidence>
<dbReference type="GO" id="GO:0016410">
    <property type="term" value="F:N-acyltransferase activity"/>
    <property type="evidence" value="ECO:0007669"/>
    <property type="project" value="UniProtKB-UniRule"/>
</dbReference>
<evidence type="ECO:0000313" key="12">
    <source>
        <dbReference type="Proteomes" id="UP000267187"/>
    </source>
</evidence>
<evidence type="ECO:0000256" key="5">
    <source>
        <dbReference type="ARBA" id="ARBA00022692"/>
    </source>
</evidence>
<comment type="function">
    <text evidence="9">Catalyzes the phospholipid dependent N-acylation of the N-terminal cysteine of apolipoprotein, the last step in lipoprotein maturation.</text>
</comment>
<feature type="transmembrane region" description="Helical" evidence="9">
    <location>
        <begin position="473"/>
        <end position="493"/>
    </location>
</feature>
<keyword evidence="6 9" id="KW-1133">Transmembrane helix</keyword>
<keyword evidence="3 9" id="KW-1003">Cell membrane</keyword>
<evidence type="ECO:0000256" key="3">
    <source>
        <dbReference type="ARBA" id="ARBA00022475"/>
    </source>
</evidence>
<feature type="transmembrane region" description="Helical" evidence="9">
    <location>
        <begin position="157"/>
        <end position="178"/>
    </location>
</feature>
<evidence type="ECO:0000259" key="10">
    <source>
        <dbReference type="PROSITE" id="PS50263"/>
    </source>
</evidence>
<comment type="pathway">
    <text evidence="9">Protein modification; lipoprotein biosynthesis (N-acyl transfer).</text>
</comment>
<feature type="transmembrane region" description="Helical" evidence="9">
    <location>
        <begin position="190"/>
        <end position="207"/>
    </location>
</feature>
<evidence type="ECO:0000256" key="8">
    <source>
        <dbReference type="ARBA" id="ARBA00023315"/>
    </source>
</evidence>
<sequence>MRAQVNQWGGLLSFCLGALAILSFAPFNFWPLWFAIIPALLTVIEYSPKKKRAKRLYSFALGYWLFGVGWIHHSIYNFGNLPWALSALATLMFCAFMALLWWLPFLAWLKIRSRKLSIQLLSFPSVWVLGEWSREWFLTGFPWLQTAHGLIDSPFSGYATIGGTLLVSWVVIFLATLLSHWLRHRKQMGAISFFGALLIFVALGWQFKQVPWTQPDGEPMAFTVIQPNVDQDIKWQPQYREQIVNQLWQLTRRESPNSVIFWPEAALPIIAGDHSPLLSQLNDLAATQNLHILGGVPTRRVVDGNLAIRNSIVALGDSSGVYDKQQLVPFGEYIPLIDLLGPIFLLFDLPVGSQAAGLSTQQPVALNGRKVTPAVCYEVAYGSLIAASSRDSQFLSNHSNDTWFGDTLGPIQHFEIARWRAIETHRPMVRVTNNGISALINRWGGIEISAQRFVATRFDGTLQPRKGTTPFQYWLNLPLVCFCFLMLLTALLIHRKKR</sequence>
<dbReference type="EMBL" id="REFJ01000003">
    <property type="protein sequence ID" value="RMA80011.1"/>
    <property type="molecule type" value="Genomic_DNA"/>
</dbReference>
<dbReference type="CDD" id="cd07571">
    <property type="entry name" value="ALP_N-acyl_transferase"/>
    <property type="match status" value="1"/>
</dbReference>
<comment type="catalytic activity">
    <reaction evidence="9">
        <text>N-terminal S-1,2-diacyl-sn-glyceryl-L-cysteinyl-[lipoprotein] + a glycerophospholipid = N-acyl-S-1,2-diacyl-sn-glyceryl-L-cysteinyl-[lipoprotein] + a 2-acyl-sn-glycero-3-phospholipid + H(+)</text>
        <dbReference type="Rhea" id="RHEA:48228"/>
        <dbReference type="Rhea" id="RHEA-COMP:14681"/>
        <dbReference type="Rhea" id="RHEA-COMP:14684"/>
        <dbReference type="ChEBI" id="CHEBI:15378"/>
        <dbReference type="ChEBI" id="CHEBI:136912"/>
        <dbReference type="ChEBI" id="CHEBI:140656"/>
        <dbReference type="ChEBI" id="CHEBI:140657"/>
        <dbReference type="ChEBI" id="CHEBI:140660"/>
        <dbReference type="EC" id="2.3.1.269"/>
    </reaction>
</comment>
<dbReference type="SUPFAM" id="SSF56317">
    <property type="entry name" value="Carbon-nitrogen hydrolase"/>
    <property type="match status" value="1"/>
</dbReference>
<dbReference type="EC" id="2.3.1.269" evidence="9"/>
<dbReference type="InterPro" id="IPR045378">
    <property type="entry name" value="LNT_N"/>
</dbReference>
<dbReference type="NCBIfam" id="TIGR00546">
    <property type="entry name" value="lnt"/>
    <property type="match status" value="1"/>
</dbReference>
<keyword evidence="12" id="KW-1185">Reference proteome</keyword>
<keyword evidence="5 9" id="KW-0812">Transmembrane</keyword>
<comment type="caution">
    <text evidence="11">The sequence shown here is derived from an EMBL/GenBank/DDBJ whole genome shotgun (WGS) entry which is preliminary data.</text>
</comment>
<accession>A0A3M0A4C2</accession>
<protein>
    <recommendedName>
        <fullName evidence="9">Apolipoprotein N-acyltransferase</fullName>
        <shortName evidence="9">ALP N-acyltransferase</shortName>
        <ecNumber evidence="9">2.3.1.269</ecNumber>
    </recommendedName>
</protein>
<evidence type="ECO:0000256" key="4">
    <source>
        <dbReference type="ARBA" id="ARBA00022679"/>
    </source>
</evidence>
<dbReference type="Pfam" id="PF00795">
    <property type="entry name" value="CN_hydrolase"/>
    <property type="match status" value="1"/>
</dbReference>